<reference evidence="2 3" key="1">
    <citation type="journal article" date="2017" name="Gigascience">
        <title>Draft genome of the honey bee ectoparasitic mite, Tropilaelaps mercedesae, is shaped by the parasitic life history.</title>
        <authorList>
            <person name="Dong X."/>
            <person name="Armstrong S.D."/>
            <person name="Xia D."/>
            <person name="Makepeace B.L."/>
            <person name="Darby A.C."/>
            <person name="Kadowaki T."/>
        </authorList>
    </citation>
    <scope>NUCLEOTIDE SEQUENCE [LARGE SCALE GENOMIC DNA]</scope>
    <source>
        <strain evidence="2">Wuxi-XJTLU</strain>
    </source>
</reference>
<dbReference type="AlphaFoldDB" id="A0A1V9XAW2"/>
<organism evidence="2 3">
    <name type="scientific">Tropilaelaps mercedesae</name>
    <dbReference type="NCBI Taxonomy" id="418985"/>
    <lineage>
        <taxon>Eukaryota</taxon>
        <taxon>Metazoa</taxon>
        <taxon>Ecdysozoa</taxon>
        <taxon>Arthropoda</taxon>
        <taxon>Chelicerata</taxon>
        <taxon>Arachnida</taxon>
        <taxon>Acari</taxon>
        <taxon>Parasitiformes</taxon>
        <taxon>Mesostigmata</taxon>
        <taxon>Gamasina</taxon>
        <taxon>Dermanyssoidea</taxon>
        <taxon>Laelapidae</taxon>
        <taxon>Tropilaelaps</taxon>
    </lineage>
</organism>
<feature type="non-terminal residue" evidence="2">
    <location>
        <position position="1"/>
    </location>
</feature>
<sequence length="156" mass="16449">HRAAQPPLAASPTHNAPADAAAVAGDWLRRRDEPASRGNGAAASLTRRGSGGRGQTGYRPRRFRQTSAKERGVRSRTTPTRKDDASRSPSAAAALCRICVISVTRTKARPALFRCCAPSFCLLRGASWWGCGRRDANRARLAGDSGVAGASANGHD</sequence>
<accession>A0A1V9XAW2</accession>
<name>A0A1V9XAW2_9ACAR</name>
<comment type="caution">
    <text evidence="2">The sequence shown here is derived from an EMBL/GenBank/DDBJ whole genome shotgun (WGS) entry which is preliminary data.</text>
</comment>
<evidence type="ECO:0000313" key="2">
    <source>
        <dbReference type="EMBL" id="OQR70498.1"/>
    </source>
</evidence>
<keyword evidence="3" id="KW-1185">Reference proteome</keyword>
<dbReference type="Proteomes" id="UP000192247">
    <property type="component" value="Unassembled WGS sequence"/>
</dbReference>
<feature type="compositionally biased region" description="Low complexity" evidence="1">
    <location>
        <begin position="10"/>
        <end position="24"/>
    </location>
</feature>
<dbReference type="InParanoid" id="A0A1V9XAW2"/>
<gene>
    <name evidence="2" type="ORF">BIW11_04146</name>
</gene>
<evidence type="ECO:0000256" key="1">
    <source>
        <dbReference type="SAM" id="MobiDB-lite"/>
    </source>
</evidence>
<protein>
    <submittedName>
        <fullName evidence="2">Uncharacterized protein</fullName>
    </submittedName>
</protein>
<proteinExistence type="predicted"/>
<dbReference type="EMBL" id="MNPL01017350">
    <property type="protein sequence ID" value="OQR70498.1"/>
    <property type="molecule type" value="Genomic_DNA"/>
</dbReference>
<feature type="region of interest" description="Disordered" evidence="1">
    <location>
        <begin position="1"/>
        <end position="91"/>
    </location>
</feature>
<evidence type="ECO:0000313" key="3">
    <source>
        <dbReference type="Proteomes" id="UP000192247"/>
    </source>
</evidence>